<name>A0ABP0U118_9BRYO</name>
<reference evidence="1" key="1">
    <citation type="submission" date="2024-02" db="EMBL/GenBank/DDBJ databases">
        <authorList>
            <consortium name="ELIXIR-Norway"/>
            <consortium name="Elixir Norway"/>
        </authorList>
    </citation>
    <scope>NUCLEOTIDE SEQUENCE</scope>
</reference>
<gene>
    <name evidence="1" type="ORF">CSSPTR1EN2_LOCUS10148</name>
</gene>
<keyword evidence="2" id="KW-1185">Reference proteome</keyword>
<accession>A0ABP0U118</accession>
<dbReference type="EMBL" id="OZ019910">
    <property type="protein sequence ID" value="CAK9210414.1"/>
    <property type="molecule type" value="Genomic_DNA"/>
</dbReference>
<proteinExistence type="predicted"/>
<evidence type="ECO:0000313" key="1">
    <source>
        <dbReference type="EMBL" id="CAK9210414.1"/>
    </source>
</evidence>
<sequence length="263" mass="30726">MTRFDEFLSVILWFQTAYAVWQFVRVTKFLRLPFIFLSTIWNGWEATTLKTRQYLVVDSKMLESATRWGGIDREEFDFYSAHQDTCFKASGRQYRFCGTDGSGRIMRPKSSIQLPSLYLLGSIMDLTSVWCNMIPFESMTEELFQPVSKEGNMVYDTVRRFRINGKDHFVETKMEEERAEGGLYTIKVTACEHSEAERMTAPLTSVHKMWRFFEILAETGTWPVTEIRGKSIHVVSPCDSIMDGTYDYAIKCTLYEEEEMFVF</sequence>
<protein>
    <submittedName>
        <fullName evidence="1">Uncharacterized protein</fullName>
    </submittedName>
</protein>
<evidence type="ECO:0000313" key="2">
    <source>
        <dbReference type="Proteomes" id="UP001497512"/>
    </source>
</evidence>
<dbReference type="Proteomes" id="UP001497512">
    <property type="component" value="Chromosome 18"/>
</dbReference>
<organism evidence="1 2">
    <name type="scientific">Sphagnum troendelagicum</name>
    <dbReference type="NCBI Taxonomy" id="128251"/>
    <lineage>
        <taxon>Eukaryota</taxon>
        <taxon>Viridiplantae</taxon>
        <taxon>Streptophyta</taxon>
        <taxon>Embryophyta</taxon>
        <taxon>Bryophyta</taxon>
        <taxon>Sphagnophytina</taxon>
        <taxon>Sphagnopsida</taxon>
        <taxon>Sphagnales</taxon>
        <taxon>Sphagnaceae</taxon>
        <taxon>Sphagnum</taxon>
    </lineage>
</organism>